<dbReference type="AlphaFoldDB" id="A0A5D3CXH9"/>
<accession>A0A5D3CXH9</accession>
<dbReference type="EMBL" id="SSTD01008800">
    <property type="protein sequence ID" value="TYK14919.1"/>
    <property type="molecule type" value="Genomic_DNA"/>
</dbReference>
<reference evidence="1 2" key="1">
    <citation type="submission" date="2019-08" db="EMBL/GenBank/DDBJ databases">
        <title>Draft genome sequences of two oriental melons (Cucumis melo L. var makuwa).</title>
        <authorList>
            <person name="Kwon S.-Y."/>
        </authorList>
    </citation>
    <scope>NUCLEOTIDE SEQUENCE [LARGE SCALE GENOMIC DNA]</scope>
    <source>
        <strain evidence="2">cv. Chang Bougi</strain>
        <tissue evidence="1">Leaf</tissue>
    </source>
</reference>
<organism evidence="1 2">
    <name type="scientific">Cucumis melo var. makuwa</name>
    <name type="common">Oriental melon</name>
    <dbReference type="NCBI Taxonomy" id="1194695"/>
    <lineage>
        <taxon>Eukaryota</taxon>
        <taxon>Viridiplantae</taxon>
        <taxon>Streptophyta</taxon>
        <taxon>Embryophyta</taxon>
        <taxon>Tracheophyta</taxon>
        <taxon>Spermatophyta</taxon>
        <taxon>Magnoliopsida</taxon>
        <taxon>eudicotyledons</taxon>
        <taxon>Gunneridae</taxon>
        <taxon>Pentapetalae</taxon>
        <taxon>rosids</taxon>
        <taxon>fabids</taxon>
        <taxon>Cucurbitales</taxon>
        <taxon>Cucurbitaceae</taxon>
        <taxon>Benincaseae</taxon>
        <taxon>Cucumis</taxon>
    </lineage>
</organism>
<proteinExistence type="predicted"/>
<protein>
    <submittedName>
        <fullName evidence="1">Putative gag-pol polyprotein</fullName>
    </submittedName>
</protein>
<evidence type="ECO:0000313" key="2">
    <source>
        <dbReference type="Proteomes" id="UP000321947"/>
    </source>
</evidence>
<gene>
    <name evidence="1" type="ORF">E5676_scaffold1623G00090</name>
</gene>
<comment type="caution">
    <text evidence="1">The sequence shown here is derived from an EMBL/GenBank/DDBJ whole genome shotgun (WGS) entry which is preliminary data.</text>
</comment>
<dbReference type="Proteomes" id="UP000321947">
    <property type="component" value="Unassembled WGS sequence"/>
</dbReference>
<evidence type="ECO:0000313" key="1">
    <source>
        <dbReference type="EMBL" id="TYK14919.1"/>
    </source>
</evidence>
<name>A0A5D3CXH9_CUCMM</name>
<sequence length="141" mass="16384">MLPYRYGIHLSKEQCPKTPQEVEDMSNIPYASTVGSLMYAMLCTIPDICYSKVYIKISFHSEWRSSSMEKHKTILYYRLYYEAEYVAACEEAKEAVWLKKFLTDLEVVPNMHLPITLYCDNSGAVANLRERRSQKGGKHIE</sequence>